<dbReference type="EMBL" id="JACHVS010000001">
    <property type="protein sequence ID" value="MBB2994580.1"/>
    <property type="molecule type" value="Genomic_DNA"/>
</dbReference>
<name>A0A839QF97_9MICC</name>
<feature type="region of interest" description="Disordered" evidence="1">
    <location>
        <begin position="122"/>
        <end position="200"/>
    </location>
</feature>
<dbReference type="InterPro" id="IPR025668">
    <property type="entry name" value="Tnp_DDE_dom"/>
</dbReference>
<evidence type="ECO:0000313" key="4">
    <source>
        <dbReference type="Proteomes" id="UP000523000"/>
    </source>
</evidence>
<dbReference type="Proteomes" id="UP000523000">
    <property type="component" value="Unassembled WGS sequence"/>
</dbReference>
<organism evidence="3 4">
    <name type="scientific">Paeniglutamicibacter cryotolerans</name>
    <dbReference type="NCBI Taxonomy" id="670079"/>
    <lineage>
        <taxon>Bacteria</taxon>
        <taxon>Bacillati</taxon>
        <taxon>Actinomycetota</taxon>
        <taxon>Actinomycetes</taxon>
        <taxon>Micrococcales</taxon>
        <taxon>Micrococcaceae</taxon>
        <taxon>Paeniglutamicibacter</taxon>
    </lineage>
</organism>
<proteinExistence type="predicted"/>
<gene>
    <name evidence="3" type="ORF">E9229_000771</name>
</gene>
<comment type="caution">
    <text evidence="3">The sequence shown here is derived from an EMBL/GenBank/DDBJ whole genome shotgun (WGS) entry which is preliminary data.</text>
</comment>
<sequence length="200" mass="22326">MDLSTEEKLAEVEFWYRHRTDIEELNKNAKHGTAMRHLPSSSFSANSVWMWAGLLGCAISAWIQEITGSDHGNGRGRRTVKTIRRELFAIPGRITRGAGITYLRLPPGENLLTRVLPKLQELPSPTDAGDHCPNHTRKNAPRNMGLSSTWHESRVASMPKNRKLPDSRASPVDQPRKSTTRGFGSEDEAPEKCTCARCPV</sequence>
<reference evidence="3 4" key="1">
    <citation type="submission" date="2020-08" db="EMBL/GenBank/DDBJ databases">
        <title>Sequencing the genomes of 1000 actinobacteria strains.</title>
        <authorList>
            <person name="Klenk H.-P."/>
        </authorList>
    </citation>
    <scope>NUCLEOTIDE SEQUENCE [LARGE SCALE GENOMIC DNA]</scope>
    <source>
        <strain evidence="3 4">DSM 22826</strain>
    </source>
</reference>
<keyword evidence="4" id="KW-1185">Reference proteome</keyword>
<dbReference type="Pfam" id="PF13701">
    <property type="entry name" value="DDE_Tnp_1_4"/>
    <property type="match status" value="1"/>
</dbReference>
<protein>
    <recommendedName>
        <fullName evidence="2">Transposase DDE domain-containing protein</fullName>
    </recommendedName>
</protein>
<evidence type="ECO:0000313" key="3">
    <source>
        <dbReference type="EMBL" id="MBB2994580.1"/>
    </source>
</evidence>
<evidence type="ECO:0000256" key="1">
    <source>
        <dbReference type="SAM" id="MobiDB-lite"/>
    </source>
</evidence>
<feature type="domain" description="Transposase DDE" evidence="2">
    <location>
        <begin position="15"/>
        <end position="123"/>
    </location>
</feature>
<dbReference type="AlphaFoldDB" id="A0A839QF97"/>
<accession>A0A839QF97</accession>
<evidence type="ECO:0000259" key="2">
    <source>
        <dbReference type="Pfam" id="PF13701"/>
    </source>
</evidence>